<keyword evidence="2" id="KW-1185">Reference proteome</keyword>
<proteinExistence type="predicted"/>
<gene>
    <name evidence="1" type="ORF">GA0070606_5725</name>
</gene>
<evidence type="ECO:0000313" key="1">
    <source>
        <dbReference type="EMBL" id="SCL71460.1"/>
    </source>
</evidence>
<dbReference type="EMBL" id="FMHZ01000002">
    <property type="protein sequence ID" value="SCL71460.1"/>
    <property type="molecule type" value="Genomic_DNA"/>
</dbReference>
<dbReference type="InterPro" id="IPR046046">
    <property type="entry name" value="DUF6004"/>
</dbReference>
<accession>A0A1C6W004</accession>
<organism evidence="1 2">
    <name type="scientific">Micromonospora citrea</name>
    <dbReference type="NCBI Taxonomy" id="47855"/>
    <lineage>
        <taxon>Bacteria</taxon>
        <taxon>Bacillati</taxon>
        <taxon>Actinomycetota</taxon>
        <taxon>Actinomycetes</taxon>
        <taxon>Micromonosporales</taxon>
        <taxon>Micromonosporaceae</taxon>
        <taxon>Micromonospora</taxon>
    </lineage>
</organism>
<reference evidence="2" key="1">
    <citation type="submission" date="2016-06" db="EMBL/GenBank/DDBJ databases">
        <authorList>
            <person name="Varghese N."/>
            <person name="Submissions Spin"/>
        </authorList>
    </citation>
    <scope>NUCLEOTIDE SEQUENCE [LARGE SCALE GENOMIC DNA]</scope>
    <source>
        <strain evidence="2">DSM 43903</strain>
    </source>
</reference>
<dbReference type="OrthoDB" id="3446213at2"/>
<dbReference type="Pfam" id="PF19467">
    <property type="entry name" value="DUF6004"/>
    <property type="match status" value="1"/>
</dbReference>
<dbReference type="RefSeq" id="WP_091106275.1">
    <property type="nucleotide sequence ID" value="NZ_FMHZ01000002.1"/>
</dbReference>
<sequence length="400" mass="42934">MTDTARETYESLNIEPKPLRPHILAAATVVFGDDYYGGRRETINLSGFVQMNKWPMPGFKHTVDEDGTASFNLELISAPEVGIKGFSYTLNDRIQILSNPYLPNTGHIKQIVPGKNFPAEFYIRRFGILETSTMRLAHRGVIDVKGIVDGLPPYKTPLTSPFLGRPYGDQGEVMPAHNVVRGTNLPAAWYPSNDDNEAVGNTPSAFFASSIGPCVSMLVDPSIIIQASTEAKIKVEVNGRTEEIELAGDYPLAAGAEILLFGPEKHDQGSGVLAQLARVALVGNSPALGGKVMLRASFFTVSGGQLGDGNEESLSRLRYPGELHFDAHFELVTPSATLYAAAPVHLSGQLKDLEPTGTLLTADHADAALRTKDGESRARLTGVSLKLGDALVGSEAYVSA</sequence>
<dbReference type="AlphaFoldDB" id="A0A1C6W004"/>
<protein>
    <submittedName>
        <fullName evidence="1">Uncharacterized protein</fullName>
    </submittedName>
</protein>
<dbReference type="STRING" id="47855.GA0070606_5725"/>
<evidence type="ECO:0000313" key="2">
    <source>
        <dbReference type="Proteomes" id="UP000199001"/>
    </source>
</evidence>
<name>A0A1C6W004_9ACTN</name>
<dbReference type="Proteomes" id="UP000199001">
    <property type="component" value="Unassembled WGS sequence"/>
</dbReference>